<protein>
    <submittedName>
        <fullName evidence="1">Uncharacterized protein</fullName>
    </submittedName>
</protein>
<name>A0A9Q0XMW6_9SAUR</name>
<sequence length="77" mass="8437">MPIEELLMSEVLETYTTDDEIFKAIDKCVQKNDLEWSKCVDICSNGVAAKVGKVKGAMASKWQKMPPAAIVLAFSGN</sequence>
<proteinExistence type="predicted"/>
<evidence type="ECO:0000313" key="2">
    <source>
        <dbReference type="Proteomes" id="UP001142489"/>
    </source>
</evidence>
<dbReference type="OrthoDB" id="1101576at2759"/>
<comment type="caution">
    <text evidence="1">The sequence shown here is derived from an EMBL/GenBank/DDBJ whole genome shotgun (WGS) entry which is preliminary data.</text>
</comment>
<dbReference type="EMBL" id="JAPFRF010000010">
    <property type="protein sequence ID" value="KAJ7319887.1"/>
    <property type="molecule type" value="Genomic_DNA"/>
</dbReference>
<dbReference type="Proteomes" id="UP001142489">
    <property type="component" value="Unassembled WGS sequence"/>
</dbReference>
<organism evidence="1 2">
    <name type="scientific">Phrynocephalus forsythii</name>
    <dbReference type="NCBI Taxonomy" id="171643"/>
    <lineage>
        <taxon>Eukaryota</taxon>
        <taxon>Metazoa</taxon>
        <taxon>Chordata</taxon>
        <taxon>Craniata</taxon>
        <taxon>Vertebrata</taxon>
        <taxon>Euteleostomi</taxon>
        <taxon>Lepidosauria</taxon>
        <taxon>Squamata</taxon>
        <taxon>Bifurcata</taxon>
        <taxon>Unidentata</taxon>
        <taxon>Episquamata</taxon>
        <taxon>Toxicofera</taxon>
        <taxon>Iguania</taxon>
        <taxon>Acrodonta</taxon>
        <taxon>Agamidae</taxon>
        <taxon>Agaminae</taxon>
        <taxon>Phrynocephalus</taxon>
    </lineage>
</organism>
<keyword evidence="2" id="KW-1185">Reference proteome</keyword>
<evidence type="ECO:0000313" key="1">
    <source>
        <dbReference type="EMBL" id="KAJ7319887.1"/>
    </source>
</evidence>
<reference evidence="1" key="1">
    <citation type="journal article" date="2023" name="DNA Res.">
        <title>Chromosome-level genome assembly of Phrynocephalus forsythii using third-generation DNA sequencing and Hi-C analysis.</title>
        <authorList>
            <person name="Qi Y."/>
            <person name="Zhao W."/>
            <person name="Zhao Y."/>
            <person name="Niu C."/>
            <person name="Cao S."/>
            <person name="Zhang Y."/>
        </authorList>
    </citation>
    <scope>NUCLEOTIDE SEQUENCE</scope>
    <source>
        <tissue evidence="1">Muscle</tissue>
    </source>
</reference>
<accession>A0A9Q0XMW6</accession>
<gene>
    <name evidence="1" type="ORF">JRQ81_019398</name>
</gene>
<dbReference type="AlphaFoldDB" id="A0A9Q0XMW6"/>